<dbReference type="InterPro" id="IPR008922">
    <property type="entry name" value="Di-copper_centre_dom_sf"/>
</dbReference>
<dbReference type="PRINTS" id="PR00092">
    <property type="entry name" value="TYROSINASE"/>
</dbReference>
<gene>
    <name evidence="4" type="ORF">J5474_02995</name>
</gene>
<accession>A0A940RZX5</accession>
<evidence type="ECO:0000256" key="1">
    <source>
        <dbReference type="ARBA" id="ARBA00022723"/>
    </source>
</evidence>
<keyword evidence="1" id="KW-0479">Metal-binding</keyword>
<organism evidence="4 5">
    <name type="scientific">Sagittula salina</name>
    <dbReference type="NCBI Taxonomy" id="2820268"/>
    <lineage>
        <taxon>Bacteria</taxon>
        <taxon>Pseudomonadati</taxon>
        <taxon>Pseudomonadota</taxon>
        <taxon>Alphaproteobacteria</taxon>
        <taxon>Rhodobacterales</taxon>
        <taxon>Roseobacteraceae</taxon>
        <taxon>Sagittula</taxon>
    </lineage>
</organism>
<dbReference type="Proteomes" id="UP000675940">
    <property type="component" value="Unassembled WGS sequence"/>
</dbReference>
<feature type="domain" description="Tyrosinase copper-binding" evidence="3">
    <location>
        <begin position="225"/>
        <end position="236"/>
    </location>
</feature>
<evidence type="ECO:0000313" key="4">
    <source>
        <dbReference type="EMBL" id="MBP0481457.1"/>
    </source>
</evidence>
<dbReference type="PANTHER" id="PTHR11474:SF76">
    <property type="entry name" value="SHKT DOMAIN-CONTAINING PROTEIN"/>
    <property type="match status" value="1"/>
</dbReference>
<comment type="caution">
    <text evidence="4">The sequence shown here is derived from an EMBL/GenBank/DDBJ whole genome shotgun (WGS) entry which is preliminary data.</text>
</comment>
<dbReference type="Pfam" id="PF00264">
    <property type="entry name" value="Tyrosinase"/>
    <property type="match status" value="2"/>
</dbReference>
<dbReference type="PANTHER" id="PTHR11474">
    <property type="entry name" value="TYROSINASE FAMILY MEMBER"/>
    <property type="match status" value="1"/>
</dbReference>
<dbReference type="InterPro" id="IPR050316">
    <property type="entry name" value="Tyrosinase/Hemocyanin"/>
</dbReference>
<keyword evidence="5" id="KW-1185">Reference proteome</keyword>
<keyword evidence="2" id="KW-0186">Copper</keyword>
<dbReference type="SUPFAM" id="SSF48056">
    <property type="entry name" value="Di-copper centre-containing domain"/>
    <property type="match status" value="1"/>
</dbReference>
<dbReference type="InterPro" id="IPR002227">
    <property type="entry name" value="Tyrosinase_Cu-bd"/>
</dbReference>
<dbReference type="AlphaFoldDB" id="A0A940RZX5"/>
<protein>
    <submittedName>
        <fullName evidence="4">Tyrosinase family protein</fullName>
    </submittedName>
</protein>
<evidence type="ECO:0000313" key="5">
    <source>
        <dbReference type="Proteomes" id="UP000675940"/>
    </source>
</evidence>
<dbReference type="Pfam" id="PF25271">
    <property type="entry name" value="DUF7868"/>
    <property type="match status" value="1"/>
</dbReference>
<dbReference type="EMBL" id="JAGISH010000001">
    <property type="protein sequence ID" value="MBP0481457.1"/>
    <property type="molecule type" value="Genomic_DNA"/>
</dbReference>
<evidence type="ECO:0000256" key="2">
    <source>
        <dbReference type="ARBA" id="ARBA00023008"/>
    </source>
</evidence>
<dbReference type="GO" id="GO:0046872">
    <property type="term" value="F:metal ion binding"/>
    <property type="evidence" value="ECO:0007669"/>
    <property type="project" value="UniProtKB-KW"/>
</dbReference>
<name>A0A940RZX5_9RHOB</name>
<dbReference type="InterPro" id="IPR057190">
    <property type="entry name" value="DUF7868"/>
</dbReference>
<dbReference type="GO" id="GO:0016491">
    <property type="term" value="F:oxidoreductase activity"/>
    <property type="evidence" value="ECO:0007669"/>
    <property type="project" value="InterPro"/>
</dbReference>
<dbReference type="Gene3D" id="1.10.1280.10">
    <property type="entry name" value="Di-copper center containing domain from catechol oxidase"/>
    <property type="match status" value="2"/>
</dbReference>
<sequence>MTATVVPLGQWVRQARAADYMLTRYNANSPEGRDMLGIYAHGVGLMKQRPSSDPLSWDFQYYTHWMQQPKAQAIDDIYGPDPSPEKMAAEAMWNTCRGHIAWASQADWFVPWHRMYVLYLERIVRRVTGEDSFTLPYWNYTNPQTVTIPEAFRDPDSPLFVADRNPGINEGTLGMDGLSTGFMGRENYAGITGFNRTLDNNPHGQVHVQVGTPTNMGSVPTAAKDPVFWVHHAQVDRCWASWNAAGGANPTEDAWTGRTFQFFDAVENTLVTVPTGSVTTTEALGYNYQDLIQPMPPATEMVSADKLRETLPMVLAAAEGVPMTESVPGAQGPLKLGTGPATARLDALPILNEEAVTDRPQRTYLVISDLATEVQPGVVYDVYIGGAQVAEAKAEAWKVGQIHFFNAASNLESMAEGNAIFTFDVTDKLDVLTAEAPGMDAPEVTIVPAGQPRAEAQPLVGTIRLMRE</sequence>
<evidence type="ECO:0000259" key="3">
    <source>
        <dbReference type="PROSITE" id="PS00498"/>
    </source>
</evidence>
<reference evidence="4" key="1">
    <citation type="submission" date="2021-03" db="EMBL/GenBank/DDBJ databases">
        <title>Sagittula salina sp. nov. strain M10.9X isolated from the marine waste.</title>
        <authorList>
            <person name="Satari L."/>
            <person name="Molina-Menor E."/>
            <person name="Vidal-Verdu A."/>
            <person name="Pascual J."/>
            <person name="Pereto J."/>
            <person name="Porcar M."/>
        </authorList>
    </citation>
    <scope>NUCLEOTIDE SEQUENCE</scope>
    <source>
        <strain evidence="4">M10.9X</strain>
    </source>
</reference>
<dbReference type="PROSITE" id="PS00498">
    <property type="entry name" value="TYROSINASE_2"/>
    <property type="match status" value="1"/>
</dbReference>
<proteinExistence type="predicted"/>
<dbReference type="RefSeq" id="WP_209359159.1">
    <property type="nucleotide sequence ID" value="NZ_JAGISH010000001.1"/>
</dbReference>